<evidence type="ECO:0000313" key="8">
    <source>
        <dbReference type="Proteomes" id="UP000194606"/>
    </source>
</evidence>
<name>A0A252CAW2_9LACT</name>
<feature type="compositionally biased region" description="Polar residues" evidence="5">
    <location>
        <begin position="188"/>
        <end position="217"/>
    </location>
</feature>
<keyword evidence="4" id="KW-0175">Coiled coil</keyword>
<dbReference type="InterPro" id="IPR041909">
    <property type="entry name" value="Sbi_C3_db_domIV"/>
</dbReference>
<evidence type="ECO:0000256" key="4">
    <source>
        <dbReference type="SAM" id="Coils"/>
    </source>
</evidence>
<feature type="compositionally biased region" description="Pro residues" evidence="5">
    <location>
        <begin position="246"/>
        <end position="268"/>
    </location>
</feature>
<keyword evidence="2" id="KW-0964">Secreted</keyword>
<organism evidence="7 8">
    <name type="scientific">Lactococcus petauri</name>
    <dbReference type="NCBI Taxonomy" id="1940789"/>
    <lineage>
        <taxon>Bacteria</taxon>
        <taxon>Bacillati</taxon>
        <taxon>Bacillota</taxon>
        <taxon>Bacilli</taxon>
        <taxon>Lactobacillales</taxon>
        <taxon>Streptococcaceae</taxon>
        <taxon>Lactococcus</taxon>
    </lineage>
</organism>
<keyword evidence="3 6" id="KW-0732">Signal</keyword>
<feature type="compositionally biased region" description="Low complexity" evidence="5">
    <location>
        <begin position="218"/>
        <end position="228"/>
    </location>
</feature>
<dbReference type="Gene3D" id="1.10.10.1270">
    <property type="entry name" value="Sbi, C3 binding domain IV"/>
    <property type="match status" value="1"/>
</dbReference>
<gene>
    <name evidence="7" type="ORF">BZZ03_11325</name>
</gene>
<dbReference type="GO" id="GO:0005576">
    <property type="term" value="C:extracellular region"/>
    <property type="evidence" value="ECO:0007669"/>
    <property type="project" value="UniProtKB-SubCell"/>
</dbReference>
<protein>
    <submittedName>
        <fullName evidence="7">Uncharacterized protein</fullName>
    </submittedName>
</protein>
<sequence length="319" mass="33178">MKITKKQWIVGGAVALVLAGGGAGVVANNQAQAQAEKTAQEAKTAHDNLIKDAKKETEKAETFKAEGDVKSAQDAIKKLEEKDKTPLIARVEKVRQNWDLVNKADKAVANAEKTSNDATVKTAQTAIDTLKADMTKAKKSDLQKRLDKVKTTVKNNKAKAQADKAKKEAEAKQKAAAAQTAKSQQTAPTKNTGQDQAAQTSDTVSTASQGTGSQADNSAAYQPTPQTPTGGGTSNGGASNNNVTPSPTPAPTPAPTPDPTPHPEPTPTPTETFTGWVKNKEGQIVWSQGGFKTLDEAGSAATAWCNANATGGGWSSGAY</sequence>
<evidence type="ECO:0000256" key="1">
    <source>
        <dbReference type="ARBA" id="ARBA00004613"/>
    </source>
</evidence>
<evidence type="ECO:0000256" key="5">
    <source>
        <dbReference type="SAM" id="MobiDB-lite"/>
    </source>
</evidence>
<evidence type="ECO:0000256" key="6">
    <source>
        <dbReference type="SAM" id="SignalP"/>
    </source>
</evidence>
<feature type="coiled-coil region" evidence="4">
    <location>
        <begin position="28"/>
        <end position="82"/>
    </location>
</feature>
<feature type="compositionally biased region" description="Low complexity" evidence="5">
    <location>
        <begin position="174"/>
        <end position="187"/>
    </location>
</feature>
<comment type="subcellular location">
    <subcellularLocation>
        <location evidence="1">Secreted</location>
    </subcellularLocation>
</comment>
<feature type="compositionally biased region" description="Basic and acidic residues" evidence="5">
    <location>
        <begin position="160"/>
        <end position="173"/>
    </location>
</feature>
<dbReference type="AlphaFoldDB" id="A0A252CAW2"/>
<evidence type="ECO:0000256" key="2">
    <source>
        <dbReference type="ARBA" id="ARBA00022525"/>
    </source>
</evidence>
<feature type="chain" id="PRO_5039037491" evidence="6">
    <location>
        <begin position="28"/>
        <end position="319"/>
    </location>
</feature>
<evidence type="ECO:0000256" key="3">
    <source>
        <dbReference type="ARBA" id="ARBA00022729"/>
    </source>
</evidence>
<dbReference type="RefSeq" id="WP_086583352.1">
    <property type="nucleotide sequence ID" value="NZ_MUIZ01000016.1"/>
</dbReference>
<feature type="signal peptide" evidence="6">
    <location>
        <begin position="1"/>
        <end position="27"/>
    </location>
</feature>
<evidence type="ECO:0000313" key="7">
    <source>
        <dbReference type="EMBL" id="OUK02219.1"/>
    </source>
</evidence>
<feature type="compositionally biased region" description="Basic and acidic residues" evidence="5">
    <location>
        <begin position="136"/>
        <end position="150"/>
    </location>
</feature>
<feature type="region of interest" description="Disordered" evidence="5">
    <location>
        <begin position="136"/>
        <end position="274"/>
    </location>
</feature>
<comment type="caution">
    <text evidence="7">The sequence shown here is derived from an EMBL/GenBank/DDBJ whole genome shotgun (WGS) entry which is preliminary data.</text>
</comment>
<reference evidence="7 8" key="1">
    <citation type="submission" date="2017-02" db="EMBL/GenBank/DDBJ databases">
        <authorList>
            <person name="Peterson S.W."/>
        </authorList>
    </citation>
    <scope>NUCLEOTIDE SEQUENCE [LARGE SCALE GENOMIC DNA]</scope>
    <source>
        <strain evidence="7">159469</strain>
    </source>
</reference>
<proteinExistence type="predicted"/>
<feature type="compositionally biased region" description="Low complexity" evidence="5">
    <location>
        <begin position="236"/>
        <end position="245"/>
    </location>
</feature>
<dbReference type="Proteomes" id="UP000194606">
    <property type="component" value="Unassembled WGS sequence"/>
</dbReference>
<accession>A0A252CAW2</accession>
<dbReference type="EMBL" id="MUIZ01000016">
    <property type="protein sequence ID" value="OUK02219.1"/>
    <property type="molecule type" value="Genomic_DNA"/>
</dbReference>